<dbReference type="InterPro" id="IPR005531">
    <property type="entry name" value="Asp23"/>
</dbReference>
<keyword evidence="2" id="KW-0472">Membrane</keyword>
<dbReference type="Proteomes" id="UP000271031">
    <property type="component" value="Unassembled WGS sequence"/>
</dbReference>
<dbReference type="NCBIfam" id="NF033218">
    <property type="entry name" value="anchor_AmaP"/>
    <property type="match status" value="1"/>
</dbReference>
<feature type="transmembrane region" description="Helical" evidence="2">
    <location>
        <begin position="50"/>
        <end position="75"/>
    </location>
</feature>
<gene>
    <name evidence="3" type="primary">amaP</name>
    <name evidence="3" type="ORF">EDM56_25805</name>
</gene>
<dbReference type="Pfam" id="PF03780">
    <property type="entry name" value="Asp23"/>
    <property type="match status" value="1"/>
</dbReference>
<proteinExistence type="inferred from homology"/>
<dbReference type="AlphaFoldDB" id="A0A3M8CZ59"/>
<evidence type="ECO:0000256" key="2">
    <source>
        <dbReference type="SAM" id="Phobius"/>
    </source>
</evidence>
<organism evidence="3 4">
    <name type="scientific">Brevibacillus fluminis</name>
    <dbReference type="NCBI Taxonomy" id="511487"/>
    <lineage>
        <taxon>Bacteria</taxon>
        <taxon>Bacillati</taxon>
        <taxon>Bacillota</taxon>
        <taxon>Bacilli</taxon>
        <taxon>Bacillales</taxon>
        <taxon>Paenibacillaceae</taxon>
        <taxon>Brevibacillus</taxon>
    </lineage>
</organism>
<dbReference type="OrthoDB" id="1716040at2"/>
<keyword evidence="2" id="KW-1133">Transmembrane helix</keyword>
<feature type="transmembrane region" description="Helical" evidence="2">
    <location>
        <begin position="7"/>
        <end position="30"/>
    </location>
</feature>
<protein>
    <submittedName>
        <fullName evidence="3">Alkaline shock response membrane anchor protein AmaP</fullName>
    </submittedName>
</protein>
<evidence type="ECO:0000313" key="3">
    <source>
        <dbReference type="EMBL" id="RNB81142.1"/>
    </source>
</evidence>
<evidence type="ECO:0000256" key="1">
    <source>
        <dbReference type="ARBA" id="ARBA00005721"/>
    </source>
</evidence>
<dbReference type="EMBL" id="RHHQ01000023">
    <property type="protein sequence ID" value="RNB81142.1"/>
    <property type="molecule type" value="Genomic_DNA"/>
</dbReference>
<evidence type="ECO:0000313" key="4">
    <source>
        <dbReference type="Proteomes" id="UP000271031"/>
    </source>
</evidence>
<keyword evidence="4" id="KW-1185">Reference proteome</keyword>
<comment type="similarity">
    <text evidence="1">Belongs to the asp23 family.</text>
</comment>
<keyword evidence="2" id="KW-0812">Transmembrane</keyword>
<comment type="caution">
    <text evidence="3">The sequence shown here is derived from an EMBL/GenBank/DDBJ whole genome shotgun (WGS) entry which is preliminary data.</text>
</comment>
<name>A0A3M8CZ59_9BACL</name>
<dbReference type="RefSeq" id="WP_122920824.1">
    <property type="nucleotide sequence ID" value="NZ_RHHQ01000023.1"/>
</dbReference>
<accession>A0A3M8CZ59</accession>
<reference evidence="3 4" key="1">
    <citation type="submission" date="2018-10" db="EMBL/GenBank/DDBJ databases">
        <title>Phylogenomics of Brevibacillus.</title>
        <authorList>
            <person name="Dunlap C."/>
        </authorList>
    </citation>
    <scope>NUCLEOTIDE SEQUENCE [LARGE SCALE GENOMIC DNA]</scope>
    <source>
        <strain evidence="3 4">JCM 15716</strain>
    </source>
</reference>
<sequence>MNLFDRFILTIYSLALIVVSIFTIGLFFGLVPLQLVQEPLVSLYGNPMGALPYIIVALIFLIISVRFFIGSFVFGKTTKQERGIRQRGEFGDVTISMVTIQTIAERAARKVKGVRDLKTYVKSLESGNLIELRVSIDGETPIPDITQKLQADVKTTVEAIAGVEITEVRVTVAEVLTQENLPLRTRRIE</sequence>